<proteinExistence type="predicted"/>
<dbReference type="RefSeq" id="WP_220197696.1">
    <property type="nucleotide sequence ID" value="NZ_BNJF01000004.1"/>
</dbReference>
<evidence type="ECO:0000313" key="2">
    <source>
        <dbReference type="Proteomes" id="UP000612362"/>
    </source>
</evidence>
<keyword evidence="2" id="KW-1185">Reference proteome</keyword>
<accession>A0A8J3MUR1</accession>
<dbReference type="Proteomes" id="UP000612362">
    <property type="component" value="Unassembled WGS sequence"/>
</dbReference>
<dbReference type="AlphaFoldDB" id="A0A8J3MUR1"/>
<dbReference type="SUPFAM" id="SSF48371">
    <property type="entry name" value="ARM repeat"/>
    <property type="match status" value="1"/>
</dbReference>
<organism evidence="1 2">
    <name type="scientific">Ktedonospora formicarum</name>
    <dbReference type="NCBI Taxonomy" id="2778364"/>
    <lineage>
        <taxon>Bacteria</taxon>
        <taxon>Bacillati</taxon>
        <taxon>Chloroflexota</taxon>
        <taxon>Ktedonobacteria</taxon>
        <taxon>Ktedonobacterales</taxon>
        <taxon>Ktedonobacteraceae</taxon>
        <taxon>Ktedonospora</taxon>
    </lineage>
</organism>
<gene>
    <name evidence="1" type="ORF">KSX_66530</name>
</gene>
<dbReference type="EMBL" id="BNJF01000004">
    <property type="protein sequence ID" value="GHO48490.1"/>
    <property type="molecule type" value="Genomic_DNA"/>
</dbReference>
<protein>
    <submittedName>
        <fullName evidence="1">Uncharacterized protein</fullName>
    </submittedName>
</protein>
<name>A0A8J3MUR1_9CHLR</name>
<evidence type="ECO:0000313" key="1">
    <source>
        <dbReference type="EMBL" id="GHO48490.1"/>
    </source>
</evidence>
<sequence>MHCTLLHTHLAVELSAASIPQESPQTHFVAGSDDFSMLAEPPHIRLGTMHYPANGEPLPPVLLIEQTEMDNPTRSPAIMRFLGQLILTPEMLGEPLWLTFTREALTYWQQQAAESPLHQQAMRHRTQGLDALFHLPLEGLPSSVREQQQRAMYYFAPLLSSAGEEAEEMLRLLSHLSRLKPHWRPVPWLFAQLHHLDAIVRSISAQLQLPLAHLLPFERLDAIAMHADVPQRVLALHLIGHSLRPEAEVVLLSTRWLHHPLVRSASLEALVACQGYESDLLAALETALCDRHALVRWTAAWHLAHLVLPSAIHHVLLSRWMQEPDALIRCFLHLSFLRSVRWLS</sequence>
<reference evidence="1" key="1">
    <citation type="submission" date="2020-10" db="EMBL/GenBank/DDBJ databases">
        <title>Taxonomic study of unclassified bacteria belonging to the class Ktedonobacteria.</title>
        <authorList>
            <person name="Yabe S."/>
            <person name="Wang C.M."/>
            <person name="Zheng Y."/>
            <person name="Sakai Y."/>
            <person name="Cavaletti L."/>
            <person name="Monciardini P."/>
            <person name="Donadio S."/>
        </authorList>
    </citation>
    <scope>NUCLEOTIDE SEQUENCE</scope>
    <source>
        <strain evidence="1">SOSP1-1</strain>
    </source>
</reference>
<dbReference type="InterPro" id="IPR016024">
    <property type="entry name" value="ARM-type_fold"/>
</dbReference>
<comment type="caution">
    <text evidence="1">The sequence shown here is derived from an EMBL/GenBank/DDBJ whole genome shotgun (WGS) entry which is preliminary data.</text>
</comment>